<dbReference type="AlphaFoldDB" id="A0A6J4I7K5"/>
<evidence type="ECO:0000313" key="1">
    <source>
        <dbReference type="EMBL" id="CAA9242411.1"/>
    </source>
</evidence>
<accession>A0A6J4I7K5</accession>
<sequence>MIQFPALPAAVLSTKKYFGLWFVPKEPPARRAAKRGSKTAQTLRRPADGWGGCGFRRRALARPASGGKNKNPAGRASGVLRLIRACLLHYEFNFYQLSVVVARQGGYVEAGRQGLGEVDLKTFGR</sequence>
<gene>
    <name evidence="1" type="ORF">AVDCRST_MAG95-1488</name>
</gene>
<reference evidence="1" key="1">
    <citation type="submission" date="2020-02" db="EMBL/GenBank/DDBJ databases">
        <authorList>
            <person name="Meier V. D."/>
        </authorList>
    </citation>
    <scope>NUCLEOTIDE SEQUENCE</scope>
    <source>
        <strain evidence="1">AVDCRST_MAG95</strain>
    </source>
</reference>
<organism evidence="1">
    <name type="scientific">uncultured Adhaeribacter sp</name>
    <dbReference type="NCBI Taxonomy" id="448109"/>
    <lineage>
        <taxon>Bacteria</taxon>
        <taxon>Pseudomonadati</taxon>
        <taxon>Bacteroidota</taxon>
        <taxon>Cytophagia</taxon>
        <taxon>Cytophagales</taxon>
        <taxon>Hymenobacteraceae</taxon>
        <taxon>Adhaeribacter</taxon>
        <taxon>environmental samples</taxon>
    </lineage>
</organism>
<protein>
    <submittedName>
        <fullName evidence="1">Uncharacterized protein</fullName>
    </submittedName>
</protein>
<name>A0A6J4I7K5_9BACT</name>
<proteinExistence type="predicted"/>
<dbReference type="EMBL" id="CADCTJ010000461">
    <property type="protein sequence ID" value="CAA9242411.1"/>
    <property type="molecule type" value="Genomic_DNA"/>
</dbReference>